<evidence type="ECO:0000256" key="3">
    <source>
        <dbReference type="ARBA" id="ARBA00023163"/>
    </source>
</evidence>
<keyword evidence="3" id="KW-0804">Transcription</keyword>
<dbReference type="EMBL" id="MLJW01001237">
    <property type="protein sequence ID" value="OIQ79307.1"/>
    <property type="molecule type" value="Genomic_DNA"/>
</dbReference>
<evidence type="ECO:0000259" key="4">
    <source>
        <dbReference type="PROSITE" id="PS50987"/>
    </source>
</evidence>
<reference evidence="5" key="1">
    <citation type="submission" date="2016-10" db="EMBL/GenBank/DDBJ databases">
        <title>Sequence of Gallionella enrichment culture.</title>
        <authorList>
            <person name="Poehlein A."/>
            <person name="Muehling M."/>
            <person name="Daniel R."/>
        </authorList>
    </citation>
    <scope>NUCLEOTIDE SEQUENCE</scope>
</reference>
<sequence length="139" mass="15405">MGNQPVFGDVRLFAGGVAPVPHNPIGPPEDDGEEVFNAAAELFALLACSNRLEMLYRLSEEELAVHDLADRLRITQANASVHLRHLRQSGLVARERHGCSVLYRINERRINRTFVRELCEIACHERMAASAADGEDSDA</sequence>
<dbReference type="SUPFAM" id="SSF46785">
    <property type="entry name" value="Winged helix' DNA-binding domain"/>
    <property type="match status" value="1"/>
</dbReference>
<dbReference type="SMART" id="SM00418">
    <property type="entry name" value="HTH_ARSR"/>
    <property type="match status" value="1"/>
</dbReference>
<dbReference type="Pfam" id="PF01022">
    <property type="entry name" value="HTH_5"/>
    <property type="match status" value="1"/>
</dbReference>
<dbReference type="InterPro" id="IPR051011">
    <property type="entry name" value="Metal_resp_trans_reg"/>
</dbReference>
<gene>
    <name evidence="5" type="primary">smtB_5</name>
    <name evidence="5" type="ORF">GALL_389580</name>
</gene>
<dbReference type="AlphaFoldDB" id="A0A1J5QP83"/>
<dbReference type="PRINTS" id="PR00778">
    <property type="entry name" value="HTHARSR"/>
</dbReference>
<proteinExistence type="predicted"/>
<organism evidence="5">
    <name type="scientific">mine drainage metagenome</name>
    <dbReference type="NCBI Taxonomy" id="410659"/>
    <lineage>
        <taxon>unclassified sequences</taxon>
        <taxon>metagenomes</taxon>
        <taxon>ecological metagenomes</taxon>
    </lineage>
</organism>
<dbReference type="PANTHER" id="PTHR43132:SF8">
    <property type="entry name" value="HTH-TYPE TRANSCRIPTIONAL REGULATOR KMTR"/>
    <property type="match status" value="1"/>
</dbReference>
<dbReference type="NCBIfam" id="NF033788">
    <property type="entry name" value="HTH_metalloreg"/>
    <property type="match status" value="1"/>
</dbReference>
<evidence type="ECO:0000256" key="2">
    <source>
        <dbReference type="ARBA" id="ARBA00023125"/>
    </source>
</evidence>
<comment type="caution">
    <text evidence="5">The sequence shown here is derived from an EMBL/GenBank/DDBJ whole genome shotgun (WGS) entry which is preliminary data.</text>
</comment>
<dbReference type="PANTHER" id="PTHR43132">
    <property type="entry name" value="ARSENICAL RESISTANCE OPERON REPRESSOR ARSR-RELATED"/>
    <property type="match status" value="1"/>
</dbReference>
<keyword evidence="1" id="KW-0805">Transcription regulation</keyword>
<dbReference type="InterPro" id="IPR036390">
    <property type="entry name" value="WH_DNA-bd_sf"/>
</dbReference>
<evidence type="ECO:0000256" key="1">
    <source>
        <dbReference type="ARBA" id="ARBA00023015"/>
    </source>
</evidence>
<accession>A0A1J5QP83</accession>
<dbReference type="GO" id="GO:0003677">
    <property type="term" value="F:DNA binding"/>
    <property type="evidence" value="ECO:0007669"/>
    <property type="project" value="UniProtKB-KW"/>
</dbReference>
<dbReference type="InterPro" id="IPR011991">
    <property type="entry name" value="ArsR-like_HTH"/>
</dbReference>
<dbReference type="InterPro" id="IPR001845">
    <property type="entry name" value="HTH_ArsR_DNA-bd_dom"/>
</dbReference>
<keyword evidence="2" id="KW-0238">DNA-binding</keyword>
<dbReference type="GO" id="GO:0003700">
    <property type="term" value="F:DNA-binding transcription factor activity"/>
    <property type="evidence" value="ECO:0007669"/>
    <property type="project" value="InterPro"/>
</dbReference>
<name>A0A1J5QP83_9ZZZZ</name>
<feature type="domain" description="HTH arsR-type" evidence="4">
    <location>
        <begin position="31"/>
        <end position="125"/>
    </location>
</feature>
<dbReference type="Gene3D" id="1.10.10.10">
    <property type="entry name" value="Winged helix-like DNA-binding domain superfamily/Winged helix DNA-binding domain"/>
    <property type="match status" value="1"/>
</dbReference>
<dbReference type="PROSITE" id="PS50987">
    <property type="entry name" value="HTH_ARSR_2"/>
    <property type="match status" value="1"/>
</dbReference>
<protein>
    <submittedName>
        <fullName evidence="5">HTH-type transcriptional repressor SmtB</fullName>
    </submittedName>
</protein>
<dbReference type="CDD" id="cd00090">
    <property type="entry name" value="HTH_ARSR"/>
    <property type="match status" value="1"/>
</dbReference>
<evidence type="ECO:0000313" key="5">
    <source>
        <dbReference type="EMBL" id="OIQ79307.1"/>
    </source>
</evidence>
<dbReference type="InterPro" id="IPR036388">
    <property type="entry name" value="WH-like_DNA-bd_sf"/>
</dbReference>